<feature type="domain" description="Peptidase S8/S53" evidence="8">
    <location>
        <begin position="113"/>
        <end position="378"/>
    </location>
</feature>
<evidence type="ECO:0000256" key="7">
    <source>
        <dbReference type="SAM" id="Phobius"/>
    </source>
</evidence>
<evidence type="ECO:0000256" key="4">
    <source>
        <dbReference type="ARBA" id="ARBA00022825"/>
    </source>
</evidence>
<dbReference type="AlphaFoldDB" id="A0A2U1ZU94"/>
<protein>
    <recommendedName>
        <fullName evidence="8">Peptidase S8/S53 domain-containing protein</fullName>
    </recommendedName>
</protein>
<comment type="caution">
    <text evidence="9">The sequence shown here is derived from an EMBL/GenBank/DDBJ whole genome shotgun (WGS) entry which is preliminary data.</text>
</comment>
<accession>A0A2U1ZU94</accession>
<keyword evidence="7" id="KW-1133">Transmembrane helix</keyword>
<keyword evidence="7" id="KW-0472">Membrane</keyword>
<evidence type="ECO:0000313" key="10">
    <source>
        <dbReference type="Proteomes" id="UP000245166"/>
    </source>
</evidence>
<sequence length="459" mass="46057">MGRPGPLRSDPVDRPGGDVADRGARGRRGRGGHAVSRSVHGVRRRVPALVATAALAVGVVLAPATLPSGLATLPHAAAAPQAPADCQPGELIAEEGWAPAAIGRAAANDVATGAGVRVAVVDSGVRPDFPHLVGAVEPGRDVVALDPADSTGTADTFGHGSAVATIIAGRPVEGSALVGIARDATIVPVRVYYEDDTDAAEQAGTDPQPGRIAQGIREASQLDVDIIVVAMSTIQETPDLAVAVDEATAAGSLVVASMGNVENADADPTRPRYPAALPGVLAVGAYDEGFAEVNAYRGAHADVGGPGVGILATGRSGGDCRMGTAAAATSWATAHVAGVAALVAQAHPDETPAQWAYRITATAARSVPEERSDLVGWGLVQAADAIAFVDDGSARGPVSDAVPALPSPPVVTEPVTITAYPDRWATARSTLGWWALGAAVVVAGSLIVARTPRGRGPAS</sequence>
<feature type="region of interest" description="Disordered" evidence="6">
    <location>
        <begin position="1"/>
        <end position="39"/>
    </location>
</feature>
<keyword evidence="4 5" id="KW-0720">Serine protease</keyword>
<dbReference type="SUPFAM" id="SSF52743">
    <property type="entry name" value="Subtilisin-like"/>
    <property type="match status" value="1"/>
</dbReference>
<dbReference type="PANTHER" id="PTHR43806">
    <property type="entry name" value="PEPTIDASE S8"/>
    <property type="match status" value="1"/>
</dbReference>
<evidence type="ECO:0000256" key="5">
    <source>
        <dbReference type="PROSITE-ProRule" id="PRU01240"/>
    </source>
</evidence>
<feature type="transmembrane region" description="Helical" evidence="7">
    <location>
        <begin position="431"/>
        <end position="449"/>
    </location>
</feature>
<dbReference type="PROSITE" id="PS51892">
    <property type="entry name" value="SUBTILASE"/>
    <property type="match status" value="1"/>
</dbReference>
<keyword evidence="7" id="KW-0812">Transmembrane</keyword>
<keyword evidence="2 5" id="KW-0645">Protease</keyword>
<gene>
    <name evidence="9" type="ORF">C8046_07520</name>
</gene>
<evidence type="ECO:0000313" key="9">
    <source>
        <dbReference type="EMBL" id="PWD50520.1"/>
    </source>
</evidence>
<keyword evidence="10" id="KW-1185">Reference proteome</keyword>
<evidence type="ECO:0000256" key="1">
    <source>
        <dbReference type="ARBA" id="ARBA00011073"/>
    </source>
</evidence>
<evidence type="ECO:0000256" key="3">
    <source>
        <dbReference type="ARBA" id="ARBA00022801"/>
    </source>
</evidence>
<dbReference type="Proteomes" id="UP000245166">
    <property type="component" value="Unassembled WGS sequence"/>
</dbReference>
<dbReference type="InterPro" id="IPR000209">
    <property type="entry name" value="Peptidase_S8/S53_dom"/>
</dbReference>
<dbReference type="InterPro" id="IPR050131">
    <property type="entry name" value="Peptidase_S8_subtilisin-like"/>
</dbReference>
<dbReference type="PROSITE" id="PS00136">
    <property type="entry name" value="SUBTILASE_ASP"/>
    <property type="match status" value="1"/>
</dbReference>
<keyword evidence="3 5" id="KW-0378">Hydrolase</keyword>
<feature type="active site" description="Charge relay system" evidence="5">
    <location>
        <position position="122"/>
    </location>
</feature>
<evidence type="ECO:0000256" key="6">
    <source>
        <dbReference type="SAM" id="MobiDB-lite"/>
    </source>
</evidence>
<feature type="compositionally biased region" description="Basic and acidic residues" evidence="6">
    <location>
        <begin position="10"/>
        <end position="24"/>
    </location>
</feature>
<dbReference type="InterPro" id="IPR023827">
    <property type="entry name" value="Peptidase_S8_Asp-AS"/>
</dbReference>
<reference evidence="9 10" key="1">
    <citation type="submission" date="2018-03" db="EMBL/GenBank/DDBJ databases">
        <title>Genome assembly of novel Miniimonas species PCH200.</title>
        <authorList>
            <person name="Thakur V."/>
            <person name="Kumar V."/>
            <person name="Singh D."/>
        </authorList>
    </citation>
    <scope>NUCLEOTIDE SEQUENCE [LARGE SCALE GENOMIC DNA]</scope>
    <source>
        <strain evidence="9 10">PCH200</strain>
    </source>
</reference>
<dbReference type="PRINTS" id="PR00723">
    <property type="entry name" value="SUBTILISIN"/>
</dbReference>
<feature type="active site" description="Charge relay system" evidence="5">
    <location>
        <position position="159"/>
    </location>
</feature>
<feature type="active site" description="Charge relay system" evidence="5">
    <location>
        <position position="330"/>
    </location>
</feature>
<dbReference type="EMBL" id="PYHR01000002">
    <property type="protein sequence ID" value="PWD50520.1"/>
    <property type="molecule type" value="Genomic_DNA"/>
</dbReference>
<dbReference type="InterPro" id="IPR036852">
    <property type="entry name" value="Peptidase_S8/S53_dom_sf"/>
</dbReference>
<dbReference type="GO" id="GO:0004252">
    <property type="term" value="F:serine-type endopeptidase activity"/>
    <property type="evidence" value="ECO:0007669"/>
    <property type="project" value="UniProtKB-UniRule"/>
</dbReference>
<dbReference type="GO" id="GO:0006508">
    <property type="term" value="P:proteolysis"/>
    <property type="evidence" value="ECO:0007669"/>
    <property type="project" value="UniProtKB-KW"/>
</dbReference>
<comment type="similarity">
    <text evidence="1 5">Belongs to the peptidase S8 family.</text>
</comment>
<organism evidence="9 10">
    <name type="scientific">Serinibacter arcticus</name>
    <dbReference type="NCBI Taxonomy" id="1655435"/>
    <lineage>
        <taxon>Bacteria</taxon>
        <taxon>Bacillati</taxon>
        <taxon>Actinomycetota</taxon>
        <taxon>Actinomycetes</taxon>
        <taxon>Micrococcales</taxon>
        <taxon>Beutenbergiaceae</taxon>
        <taxon>Serinibacter</taxon>
    </lineage>
</organism>
<evidence type="ECO:0000259" key="8">
    <source>
        <dbReference type="Pfam" id="PF00082"/>
    </source>
</evidence>
<name>A0A2U1ZU94_9MICO</name>
<proteinExistence type="inferred from homology"/>
<dbReference type="Gene3D" id="3.40.50.200">
    <property type="entry name" value="Peptidase S8/S53 domain"/>
    <property type="match status" value="1"/>
</dbReference>
<evidence type="ECO:0000256" key="2">
    <source>
        <dbReference type="ARBA" id="ARBA00022670"/>
    </source>
</evidence>
<dbReference type="Pfam" id="PF00082">
    <property type="entry name" value="Peptidase_S8"/>
    <property type="match status" value="1"/>
</dbReference>
<dbReference type="InterPro" id="IPR015500">
    <property type="entry name" value="Peptidase_S8_subtilisin-rel"/>
</dbReference>
<dbReference type="PANTHER" id="PTHR43806:SF11">
    <property type="entry name" value="CEREVISIN-RELATED"/>
    <property type="match status" value="1"/>
</dbReference>